<dbReference type="AlphaFoldDB" id="A0A9X2NGC8"/>
<dbReference type="Gene3D" id="1.10.10.10">
    <property type="entry name" value="Winged helix-like DNA-binding domain superfamily/Winged helix DNA-binding domain"/>
    <property type="match status" value="1"/>
</dbReference>
<evidence type="ECO:0000313" key="1">
    <source>
        <dbReference type="EMBL" id="MCR6486244.1"/>
    </source>
</evidence>
<dbReference type="Proteomes" id="UP001144096">
    <property type="component" value="Unassembled WGS sequence"/>
</dbReference>
<proteinExistence type="predicted"/>
<dbReference type="InterPro" id="IPR036388">
    <property type="entry name" value="WH-like_DNA-bd_sf"/>
</dbReference>
<dbReference type="RefSeq" id="WP_257922822.1">
    <property type="nucleotide sequence ID" value="NZ_JAMXQV010000014.1"/>
</dbReference>
<evidence type="ECO:0000313" key="2">
    <source>
        <dbReference type="Proteomes" id="UP001144096"/>
    </source>
</evidence>
<sequence>MRQARPERIVYRITQAGRAEFEDWVRELVGTLDREPPDDLGEFVER</sequence>
<keyword evidence="2" id="KW-1185">Reference proteome</keyword>
<comment type="caution">
    <text evidence="1">The sequence shown here is derived from an EMBL/GenBank/DDBJ whole genome shotgun (WGS) entry which is preliminary data.</text>
</comment>
<dbReference type="EMBL" id="JAMXQV010000014">
    <property type="protein sequence ID" value="MCR6486244.1"/>
    <property type="molecule type" value="Genomic_DNA"/>
</dbReference>
<reference evidence="1" key="1">
    <citation type="submission" date="2022-06" db="EMBL/GenBank/DDBJ databases">
        <title>Amycolatopsis iheyaensis sp. nov., a new species of the genus Amycolatopsis isolated from soil in Iheya island, Japan.</title>
        <authorList>
            <person name="Ngamcharungchit C."/>
            <person name="Kanto H."/>
            <person name="Take A."/>
            <person name="Intra B."/>
            <person name="Matsumoto A."/>
            <person name="Panbangred W."/>
            <person name="Inahashi Y."/>
        </authorList>
    </citation>
    <scope>NUCLEOTIDE SEQUENCE</scope>
    <source>
        <strain evidence="1">OK19-0408</strain>
    </source>
</reference>
<dbReference type="InterPro" id="IPR036390">
    <property type="entry name" value="WH_DNA-bd_sf"/>
</dbReference>
<gene>
    <name evidence="1" type="ORF">M8542_25790</name>
</gene>
<protein>
    <submittedName>
        <fullName evidence="1">Transcriptional regulator</fullName>
    </submittedName>
</protein>
<dbReference type="SUPFAM" id="SSF46785">
    <property type="entry name" value="Winged helix' DNA-binding domain"/>
    <property type="match status" value="1"/>
</dbReference>
<organism evidence="1 2">
    <name type="scientific">Amycolatopsis iheyensis</name>
    <dbReference type="NCBI Taxonomy" id="2945988"/>
    <lineage>
        <taxon>Bacteria</taxon>
        <taxon>Bacillati</taxon>
        <taxon>Actinomycetota</taxon>
        <taxon>Actinomycetes</taxon>
        <taxon>Pseudonocardiales</taxon>
        <taxon>Pseudonocardiaceae</taxon>
        <taxon>Amycolatopsis</taxon>
    </lineage>
</organism>
<accession>A0A9X2NGC8</accession>
<name>A0A9X2NGC8_9PSEU</name>